<comment type="caution">
    <text evidence="1">The sequence shown here is derived from an EMBL/GenBank/DDBJ whole genome shotgun (WGS) entry which is preliminary data.</text>
</comment>
<protein>
    <submittedName>
        <fullName evidence="1">Uncharacterized protein</fullName>
    </submittedName>
</protein>
<dbReference type="PANTHER" id="PTHR33924">
    <property type="entry name" value="CATION-TRANSPORTING ATPASE"/>
    <property type="match status" value="1"/>
</dbReference>
<dbReference type="EMBL" id="VOIH02000011">
    <property type="protein sequence ID" value="KAF3433273.1"/>
    <property type="molecule type" value="Genomic_DNA"/>
</dbReference>
<sequence>MENQCHSVTVSDRLLAVPKSDLKLVGEKRESIEFEQEHNPGPRKRVKMRDLLSVCRSEGINIHNTKSFKNKEGVDEYQFDDEEKSQVTEVPIRMDLDGSQAEKTGRNTFPVLVKPVPRKLDLNTEICNAKDKAYDDSRECSENSDKLFLLREHEMERDTNCATSRGIGLDLNAEDVSSSVHKDPFFPYKSCNHLKPRDVSECGSSTGPLEENDSLKAWKEMKQNGFLSSSHGGIPVPKQRGRKSKNNVLKKKMELAKREQVDRFTKIAAPSGLLNELNPGIINHVRNRKQVHSIIEALVRSEKLENCHGGNKETTHLKTGTKDIGKLKDLENMKDSAIQGLSFSHEDIPPNIYFGGRQTKGHPTSTNKYSLILEGKGGESDHITKERLSGKSGASQSTLAAEEDGLALKFSSSTKVDENESALPPEDSASHLSVKAATVASQWLELVHQDIKGPLRRSKKRVRAVINTELPFLISKEFSSHQENNPYGIQNSADGLCNRATAEMHQARWSTLFGQMDKALSEEEKQLESWLNQVKEMQLHCDQGLHHMIIASSSQQSGTSDGDSRSWKADSSEKELAIRAAAASIYSTCNFLMTENIPCC</sequence>
<gene>
    <name evidence="1" type="ORF">FNV43_RR24375</name>
</gene>
<evidence type="ECO:0000313" key="1">
    <source>
        <dbReference type="EMBL" id="KAF3433273.1"/>
    </source>
</evidence>
<dbReference type="OrthoDB" id="1930341at2759"/>
<accession>A0A8K0GQN3</accession>
<dbReference type="Proteomes" id="UP000796880">
    <property type="component" value="Unassembled WGS sequence"/>
</dbReference>
<organism evidence="1 2">
    <name type="scientific">Rhamnella rubrinervis</name>
    <dbReference type="NCBI Taxonomy" id="2594499"/>
    <lineage>
        <taxon>Eukaryota</taxon>
        <taxon>Viridiplantae</taxon>
        <taxon>Streptophyta</taxon>
        <taxon>Embryophyta</taxon>
        <taxon>Tracheophyta</taxon>
        <taxon>Spermatophyta</taxon>
        <taxon>Magnoliopsida</taxon>
        <taxon>eudicotyledons</taxon>
        <taxon>Gunneridae</taxon>
        <taxon>Pentapetalae</taxon>
        <taxon>rosids</taxon>
        <taxon>fabids</taxon>
        <taxon>Rosales</taxon>
        <taxon>Rhamnaceae</taxon>
        <taxon>rhamnoid group</taxon>
        <taxon>Rhamneae</taxon>
        <taxon>Rhamnella</taxon>
    </lineage>
</organism>
<evidence type="ECO:0000313" key="2">
    <source>
        <dbReference type="Proteomes" id="UP000796880"/>
    </source>
</evidence>
<dbReference type="AlphaFoldDB" id="A0A8K0GQN3"/>
<dbReference type="PANTHER" id="PTHR33924:SF5">
    <property type="entry name" value="CATION-TRANSPORTING ATPASE"/>
    <property type="match status" value="1"/>
</dbReference>
<proteinExistence type="predicted"/>
<keyword evidence="2" id="KW-1185">Reference proteome</keyword>
<name>A0A8K0GQN3_9ROSA</name>
<reference evidence="1" key="1">
    <citation type="submission" date="2020-03" db="EMBL/GenBank/DDBJ databases">
        <title>A high-quality chromosome-level genome assembly of a woody plant with both climbing and erect habits, Rhamnella rubrinervis.</title>
        <authorList>
            <person name="Lu Z."/>
            <person name="Yang Y."/>
            <person name="Zhu X."/>
            <person name="Sun Y."/>
        </authorList>
    </citation>
    <scope>NUCLEOTIDE SEQUENCE</scope>
    <source>
        <strain evidence="1">BYM</strain>
        <tissue evidence="1">Leaf</tissue>
    </source>
</reference>